<comment type="similarity">
    <text evidence="2">Belongs to the SLX9 family.</text>
</comment>
<dbReference type="EMBL" id="KB740914">
    <property type="protein sequence ID" value="ENN78377.1"/>
    <property type="molecule type" value="Genomic_DNA"/>
</dbReference>
<reference evidence="4 6" key="1">
    <citation type="journal article" date="2013" name="Genome Biol.">
        <title>Draft genome of the mountain pine beetle, Dendroctonus ponderosae Hopkins, a major forest pest.</title>
        <authorList>
            <person name="Keeling C.I."/>
            <person name="Yuen M.M."/>
            <person name="Liao N.Y."/>
            <person name="Docking T.R."/>
            <person name="Chan S.K."/>
            <person name="Taylor G.A."/>
            <person name="Palmquist D.L."/>
            <person name="Jackman S.D."/>
            <person name="Nguyen A."/>
            <person name="Li M."/>
            <person name="Henderson H."/>
            <person name="Janes J.K."/>
            <person name="Zhao Y."/>
            <person name="Pandoh P."/>
            <person name="Moore R."/>
            <person name="Sperling F.A."/>
            <person name="Huber D.P."/>
            <person name="Birol I."/>
            <person name="Jones S.J."/>
            <person name="Bohlmann J."/>
        </authorList>
    </citation>
    <scope>NUCLEOTIDE SEQUENCE</scope>
</reference>
<dbReference type="GO" id="GO:0030688">
    <property type="term" value="C:preribosome, small subunit precursor"/>
    <property type="evidence" value="ECO:0007669"/>
    <property type="project" value="InterPro"/>
</dbReference>
<evidence type="ECO:0000256" key="1">
    <source>
        <dbReference type="ARBA" id="ARBA00004604"/>
    </source>
</evidence>
<protein>
    <recommendedName>
        <fullName evidence="7">Ribosome biogenesis protein SLX9</fullName>
    </recommendedName>
</protein>
<gene>
    <name evidence="4" type="ORF">YQE_05178</name>
</gene>
<evidence type="ECO:0000313" key="4">
    <source>
        <dbReference type="EMBL" id="ENN78377.1"/>
    </source>
</evidence>
<dbReference type="PANTHER" id="PTHR31109">
    <property type="entry name" value="PROTEIN FAM207A"/>
    <property type="match status" value="1"/>
</dbReference>
<dbReference type="OrthoDB" id="18703at2759"/>
<dbReference type="Proteomes" id="UP000019118">
    <property type="component" value="Unassembled WGS sequence"/>
</dbReference>
<organism evidence="4">
    <name type="scientific">Dendroctonus ponderosae</name>
    <name type="common">Mountain pine beetle</name>
    <dbReference type="NCBI Taxonomy" id="77166"/>
    <lineage>
        <taxon>Eukaryota</taxon>
        <taxon>Metazoa</taxon>
        <taxon>Ecdysozoa</taxon>
        <taxon>Arthropoda</taxon>
        <taxon>Hexapoda</taxon>
        <taxon>Insecta</taxon>
        <taxon>Pterygota</taxon>
        <taxon>Neoptera</taxon>
        <taxon>Endopterygota</taxon>
        <taxon>Coleoptera</taxon>
        <taxon>Polyphaga</taxon>
        <taxon>Cucujiformia</taxon>
        <taxon>Curculionidae</taxon>
        <taxon>Scolytinae</taxon>
        <taxon>Dendroctonus</taxon>
    </lineage>
</organism>
<evidence type="ECO:0008006" key="7">
    <source>
        <dbReference type="Google" id="ProtNLM"/>
    </source>
</evidence>
<name>N6UI99_DENPD</name>
<evidence type="ECO:0000313" key="6">
    <source>
        <dbReference type="Proteomes" id="UP000019118"/>
    </source>
</evidence>
<reference evidence="5" key="2">
    <citation type="submission" date="2024-08" db="UniProtKB">
        <authorList>
            <consortium name="EnsemblMetazoa"/>
        </authorList>
    </citation>
    <scope>IDENTIFICATION</scope>
</reference>
<evidence type="ECO:0000313" key="5">
    <source>
        <dbReference type="EnsemblMetazoa" id="XP_019757814.1"/>
    </source>
</evidence>
<keyword evidence="6" id="KW-1185">Reference proteome</keyword>
<dbReference type="OMA" id="GAKEWAF"/>
<comment type="subcellular location">
    <subcellularLocation>
        <location evidence="1">Nucleus</location>
        <location evidence="1">Nucleolus</location>
    </subcellularLocation>
</comment>
<dbReference type="GO" id="GO:0005730">
    <property type="term" value="C:nucleolus"/>
    <property type="evidence" value="ECO:0007669"/>
    <property type="project" value="UniProtKB-SubCell"/>
</dbReference>
<dbReference type="Pfam" id="PF15341">
    <property type="entry name" value="SLX9"/>
    <property type="match status" value="1"/>
</dbReference>
<dbReference type="InterPro" id="IPR028160">
    <property type="entry name" value="Slx9-like"/>
</dbReference>
<dbReference type="GO" id="GO:0000462">
    <property type="term" value="P:maturation of SSU-rRNA from tricistronic rRNA transcript (SSU-rRNA, 5.8S rRNA, LSU-rRNA)"/>
    <property type="evidence" value="ECO:0007669"/>
    <property type="project" value="InterPro"/>
</dbReference>
<dbReference type="PANTHER" id="PTHR31109:SF2">
    <property type="entry name" value="RIBOSOME BIOGENESIS PROTEIN SLX9 HOMOLOG"/>
    <property type="match status" value="1"/>
</dbReference>
<evidence type="ECO:0000256" key="3">
    <source>
        <dbReference type="ARBA" id="ARBA00023242"/>
    </source>
</evidence>
<dbReference type="EnsemblMetazoa" id="XM_019902256.1">
    <property type="protein sequence ID" value="XP_019757815.1"/>
    <property type="gene ID" value="LOC109536163"/>
</dbReference>
<proteinExistence type="inferred from homology"/>
<dbReference type="EnsemblMetazoa" id="XM_019902257.1">
    <property type="protein sequence ID" value="XP_019757816.1"/>
    <property type="gene ID" value="LOC109536163"/>
</dbReference>
<dbReference type="EnsemblMetazoa" id="XM_019902255.1">
    <property type="protein sequence ID" value="XP_019757814.1"/>
    <property type="gene ID" value="LOC109536163"/>
</dbReference>
<keyword evidence="3" id="KW-0539">Nucleus</keyword>
<dbReference type="AlphaFoldDB" id="N6UI99"/>
<sequence>MGKVKRSRQKFHVAVSKRALLTQRFESPTETKSPESALPVPSDDLFAGLHIDISTLKTKLNSDAHSVKSFKSTKSEKSGQNIMPKKDKLRLRREVLMKKIDAVNHMKKNLKIREKRKTIAIMGDTNPLHDALPSLESLLKNRPSAKKQAPVPRKPKAIEKADRRKKELIQGIKIFKSVLKNKHFRANPLEAISKQVQAVVAQQQMKQSR</sequence>
<evidence type="ECO:0000256" key="2">
    <source>
        <dbReference type="ARBA" id="ARBA00011022"/>
    </source>
</evidence>
<feature type="non-terminal residue" evidence="4">
    <location>
        <position position="1"/>
    </location>
</feature>
<accession>N6UI99</accession>
<dbReference type="HOGENOM" id="CLU_1316625_0_0_1"/>
<dbReference type="GO" id="GO:0030686">
    <property type="term" value="C:90S preribosome"/>
    <property type="evidence" value="ECO:0007669"/>
    <property type="project" value="InterPro"/>
</dbReference>